<dbReference type="NCBIfam" id="TIGR01409">
    <property type="entry name" value="TAT_signal_seq"/>
    <property type="match status" value="1"/>
</dbReference>
<dbReference type="RefSeq" id="WP_099151548.1">
    <property type="nucleotide sequence ID" value="NZ_PDUD01000023.1"/>
</dbReference>
<accession>A0A2D0N905</accession>
<name>A0A2D0N905_FLAN2</name>
<evidence type="ECO:0000313" key="3">
    <source>
        <dbReference type="Proteomes" id="UP000223913"/>
    </source>
</evidence>
<dbReference type="PANTHER" id="PTHR42783">
    <property type="entry name" value="GLUTAMATE SYNTHASE [NADPH] SMALL CHAIN"/>
    <property type="match status" value="1"/>
</dbReference>
<dbReference type="CDD" id="cd10551">
    <property type="entry name" value="PsrB"/>
    <property type="match status" value="1"/>
</dbReference>
<dbReference type="EMBL" id="PDUD01000023">
    <property type="protein sequence ID" value="PHN05001.1"/>
    <property type="molecule type" value="Genomic_DNA"/>
</dbReference>
<dbReference type="PROSITE" id="PS51379">
    <property type="entry name" value="4FE4S_FER_2"/>
    <property type="match status" value="3"/>
</dbReference>
<proteinExistence type="predicted"/>
<dbReference type="NCBIfam" id="TIGR04519">
    <property type="entry name" value="MoCo_extend_TAT"/>
    <property type="match status" value="1"/>
</dbReference>
<dbReference type="Pfam" id="PF13247">
    <property type="entry name" value="Fer4_11"/>
    <property type="match status" value="1"/>
</dbReference>
<dbReference type="PANTHER" id="PTHR42783:SF3">
    <property type="entry name" value="GLUTAMATE SYNTHASE [NADPH] SMALL CHAIN-RELATED"/>
    <property type="match status" value="1"/>
</dbReference>
<keyword evidence="3" id="KW-1185">Reference proteome</keyword>
<feature type="domain" description="4Fe-4S ferredoxin-type" evidence="1">
    <location>
        <begin position="855"/>
        <end position="885"/>
    </location>
</feature>
<dbReference type="Gene3D" id="3.40.50.740">
    <property type="match status" value="1"/>
</dbReference>
<dbReference type="InterPro" id="IPR030948">
    <property type="entry name" value="TAT_var_transloc_signal_dom"/>
</dbReference>
<reference evidence="2 3" key="1">
    <citation type="submission" date="2017-10" db="EMBL/GenBank/DDBJ databases">
        <title>The draft genome sequence of Lewinella nigricans NBRC 102662.</title>
        <authorList>
            <person name="Wang K."/>
        </authorList>
    </citation>
    <scope>NUCLEOTIDE SEQUENCE [LARGE SCALE GENOMIC DNA]</scope>
    <source>
        <strain evidence="2 3">NBRC 102662</strain>
    </source>
</reference>
<feature type="domain" description="4Fe-4S ferredoxin-type" evidence="1">
    <location>
        <begin position="942"/>
        <end position="971"/>
    </location>
</feature>
<dbReference type="Proteomes" id="UP000223913">
    <property type="component" value="Unassembled WGS sequence"/>
</dbReference>
<comment type="caution">
    <text evidence="2">The sequence shown here is derived from an EMBL/GenBank/DDBJ whole genome shotgun (WGS) entry which is preliminary data.</text>
</comment>
<dbReference type="Gene3D" id="3.30.200.210">
    <property type="match status" value="1"/>
</dbReference>
<protein>
    <submittedName>
        <fullName evidence="2">4Fe-4S ferredoxin</fullName>
    </submittedName>
</protein>
<feature type="domain" description="4Fe-4S ferredoxin-type" evidence="1">
    <location>
        <begin position="910"/>
        <end position="941"/>
    </location>
</feature>
<dbReference type="AlphaFoldDB" id="A0A2D0N905"/>
<dbReference type="SUPFAM" id="SSF54862">
    <property type="entry name" value="4Fe-4S ferredoxins"/>
    <property type="match status" value="1"/>
</dbReference>
<sequence>MKDQQNIWVGVDQLKNDEAYRKQVQDEFFQLPVAEQTAASLKVEGSRRDFLKYLGFGVGAATIAAGCEIPVKKAIPYVVKPDSIVPGVATYFASTFVQGGDYCPVLVKTREGRPIKVEGNSLSKVTMGGTSARAQASVLSLYDTSRLDGPYRITEGKLGEAAASWTEIDAEIGRSLNASSQIRIVANTIMSPTTKKAIADFKAAFPNTQVVMYDPVSSSALLQANEASFGARVVPAYHFDKAKVIVGFEADFLGTWISPIEYAAQYVTGRKLTDGQRDMSRHIQVESGMSLTGSNADHRIMVKPSEQGAAIVTLYNALAGKAGRSTVRGAASLSGAAASKLESVAEELWSQRGNSLVVSGSNNQGEQILINAINDMLGNYGSTIDLSKPSMQRQGDDAALQQLIKDLNAGSIDAIFVMDGANPAYDIPNAAEFVAGMANVDLSVSFAGVPNETSALCQYATPTHHYLESWGDVEPKSGSYSLIQPTITPIFAALGRPGTRQTEESLLTWANSDQLDKEAEQPMMEYLKANWEQTMFSRQNNFSTFQAFWDSALHDGVFETGGSAPAPVATDSTSVATPVAVASAAFAGDVNAAAGKVRQPAAGEAMEINFFETVNMGAGQYANNPWLMEMPDPITRCVWGNYLAIPVKWDGGNSFSSYKGLNENEMYSEADRAEVSINGTSQTATCIRQFGQLDGTFALALGYGRSKTGRMGRALGEEVGINVFPWMSIDADGNTQYYATGVEVSDRVEKEMEFACVQYHHTMGVTAKDENGEVIVDEETGKPLNVDEKAIMTLGGGFQGGLTNRSIIFQGSLSELDELVEHMHEFQEEAEHLNSATLYPYDEYNEKYYSQGHHWGMHVDLNACIGCGACQVACIAENNVPVVGKHEVHRHHEMTWLRIDRYFFGDYENPNVVYQPMMCQHCDNAPCENVCPVAATNHSAEGLNQMTYNRCIGTRYCANNCPYKVRRFNWLDYTTADLFSSNEPLVNGEELPFGADNLTRMVLNPDVTVRSRGVIEKCSFCVQRIQEGKLTAKREERALRDSDVKTACQTACPTGAITFGDQNNKQGSLAKKMAHPLNYEVLQEINTRPSVFYSAKVVNSSEELA</sequence>
<dbReference type="Gene3D" id="3.30.70.20">
    <property type="match status" value="2"/>
</dbReference>
<evidence type="ECO:0000259" key="1">
    <source>
        <dbReference type="PROSITE" id="PS51379"/>
    </source>
</evidence>
<dbReference type="InterPro" id="IPR017896">
    <property type="entry name" value="4Fe4S_Fe-S-bd"/>
</dbReference>
<dbReference type="SUPFAM" id="SSF53706">
    <property type="entry name" value="Formate dehydrogenase/DMSO reductase, domains 1-3"/>
    <property type="match status" value="1"/>
</dbReference>
<dbReference type="OrthoDB" id="9779457at2"/>
<dbReference type="InterPro" id="IPR019546">
    <property type="entry name" value="TAT_signal_bac_arc"/>
</dbReference>
<evidence type="ECO:0000313" key="2">
    <source>
        <dbReference type="EMBL" id="PHN05001.1"/>
    </source>
</evidence>
<organism evidence="2 3">
    <name type="scientific">Flavilitoribacter nigricans (strain ATCC 23147 / DSM 23189 / NBRC 102662 / NCIMB 1420 / SS-2)</name>
    <name type="common">Lewinella nigricans</name>
    <dbReference type="NCBI Taxonomy" id="1122177"/>
    <lineage>
        <taxon>Bacteria</taxon>
        <taxon>Pseudomonadati</taxon>
        <taxon>Bacteroidota</taxon>
        <taxon>Saprospiria</taxon>
        <taxon>Saprospirales</taxon>
        <taxon>Lewinellaceae</taxon>
        <taxon>Flavilitoribacter</taxon>
    </lineage>
</organism>
<gene>
    <name evidence="2" type="ORF">CRP01_18405</name>
</gene>